<feature type="transmembrane region" description="Helical" evidence="1">
    <location>
        <begin position="277"/>
        <end position="298"/>
    </location>
</feature>
<feature type="transmembrane region" description="Helical" evidence="1">
    <location>
        <begin position="63"/>
        <end position="87"/>
    </location>
</feature>
<evidence type="ECO:0000313" key="2">
    <source>
        <dbReference type="EMBL" id="SDC05332.1"/>
    </source>
</evidence>
<gene>
    <name evidence="2" type="ORF">GA0111570_11624</name>
</gene>
<feature type="transmembrane region" description="Helical" evidence="1">
    <location>
        <begin position="318"/>
        <end position="343"/>
    </location>
</feature>
<organism evidence="2 3">
    <name type="scientific">Raineyella antarctica</name>
    <dbReference type="NCBI Taxonomy" id="1577474"/>
    <lineage>
        <taxon>Bacteria</taxon>
        <taxon>Bacillati</taxon>
        <taxon>Actinomycetota</taxon>
        <taxon>Actinomycetes</taxon>
        <taxon>Propionibacteriales</taxon>
        <taxon>Propionibacteriaceae</taxon>
        <taxon>Raineyella</taxon>
    </lineage>
</organism>
<feature type="transmembrane region" description="Helical" evidence="1">
    <location>
        <begin position="150"/>
        <end position="171"/>
    </location>
</feature>
<feature type="transmembrane region" description="Helical" evidence="1">
    <location>
        <begin position="233"/>
        <end position="257"/>
    </location>
</feature>
<sequence length="390" mass="40630">MNTNQTPAPHTEGRHPVRTLPVLSRLAALWSAVVAALALWWLLDPGAYPLSGNGGVNGLTALLPARLVTITLGALALAGLLVAHGLGRLGPARAGRRPLLAIGSAYAVVFGLLVPDLQVLSPLGYLLALTGPVVIVALLLLGARRNPRNLLYLALVGLVVALGLAVAGTGRPVVNLLREVVAGFGRVGPRPLYLALLLAGGVLFGLLTWVVSRQGAAARTVEEEREARVRLQRWGTIATWVAAAGPVPYILVRATWLTPWPLGVPEQADQLPPTVRIMGLLLGLAAVGGSLLTIGLVARWGEVFPAWLPVIGRRPVPVMAAVVPGGLVAAVLCASSISMVMLAADSTWFLLPMIPTPVWGPALAVAVYAYYVRRTGSGVGSPVTQASPVH</sequence>
<keyword evidence="3" id="KW-1185">Reference proteome</keyword>
<evidence type="ECO:0000256" key="1">
    <source>
        <dbReference type="SAM" id="Phobius"/>
    </source>
</evidence>
<dbReference type="EMBL" id="FMYF01000016">
    <property type="protein sequence ID" value="SDC05332.1"/>
    <property type="molecule type" value="Genomic_DNA"/>
</dbReference>
<protein>
    <submittedName>
        <fullName evidence="2">Uncharacterized protein</fullName>
    </submittedName>
</protein>
<feature type="transmembrane region" description="Helical" evidence="1">
    <location>
        <begin position="22"/>
        <end position="43"/>
    </location>
</feature>
<dbReference type="Proteomes" id="UP000199086">
    <property type="component" value="Unassembled WGS sequence"/>
</dbReference>
<feature type="transmembrane region" description="Helical" evidence="1">
    <location>
        <begin position="191"/>
        <end position="212"/>
    </location>
</feature>
<keyword evidence="1" id="KW-1133">Transmembrane helix</keyword>
<proteinExistence type="predicted"/>
<dbReference type="AlphaFoldDB" id="A0A1G6IFK8"/>
<evidence type="ECO:0000313" key="3">
    <source>
        <dbReference type="Proteomes" id="UP000199086"/>
    </source>
</evidence>
<dbReference type="STRING" id="1577474.GA0111570_11624"/>
<feature type="transmembrane region" description="Helical" evidence="1">
    <location>
        <begin position="123"/>
        <end position="143"/>
    </location>
</feature>
<feature type="transmembrane region" description="Helical" evidence="1">
    <location>
        <begin position="99"/>
        <end position="117"/>
    </location>
</feature>
<feature type="transmembrane region" description="Helical" evidence="1">
    <location>
        <begin position="349"/>
        <end position="371"/>
    </location>
</feature>
<keyword evidence="1" id="KW-0812">Transmembrane</keyword>
<dbReference type="RefSeq" id="WP_092613760.1">
    <property type="nucleotide sequence ID" value="NZ_FMYF01000016.1"/>
</dbReference>
<dbReference type="OrthoDB" id="2717873at2"/>
<accession>A0A1G6IFK8</accession>
<keyword evidence="1" id="KW-0472">Membrane</keyword>
<reference evidence="2 3" key="1">
    <citation type="submission" date="2016-06" db="EMBL/GenBank/DDBJ databases">
        <authorList>
            <person name="Olsen C.W."/>
            <person name="Carey S."/>
            <person name="Hinshaw L."/>
            <person name="Karasin A.I."/>
        </authorList>
    </citation>
    <scope>NUCLEOTIDE SEQUENCE [LARGE SCALE GENOMIC DNA]</scope>
    <source>
        <strain evidence="2 3">LZ-22</strain>
    </source>
</reference>
<name>A0A1G6IFK8_9ACTN</name>